<accession>A0A9K3D1C5</accession>
<sequence>MSRAEAISIGHHRIAIVGFHRVREDHYDTRLTCLILTRCSDGSFTEEVIPSPFKDTLAKNGLAFTENRLVMLLTGTVGSSSDTDGFIVTLHLDSCIWTCTAATTMPCRSLRVKGVFVLDDSLYIVGKEEGVAGTTVVMCEMDHVTDMGTMEWEEQHFDDYQYYCCTRMGDTAYLLDVNAWGSPGLYSFQPYEEAVGEAPLPWQGISGVSYSITPVGRHLFVTREVMDWVEDAEGVERLPCRHLAYSFSLVSQEWAEYDIEDMIHVTWPAGTISVTPHHLGDNDIFFLGYTRDDREIRCAVATNFLPGGDDYVSAGRWNVMDPDA</sequence>
<reference evidence="1 2" key="1">
    <citation type="journal article" date="2018" name="PLoS ONE">
        <title>The draft genome of Kipferlia bialata reveals reductive genome evolution in fornicate parasites.</title>
        <authorList>
            <person name="Tanifuji G."/>
            <person name="Takabayashi S."/>
            <person name="Kume K."/>
            <person name="Takagi M."/>
            <person name="Nakayama T."/>
            <person name="Kamikawa R."/>
            <person name="Inagaki Y."/>
            <person name="Hashimoto T."/>
        </authorList>
    </citation>
    <scope>NUCLEOTIDE SEQUENCE [LARGE SCALE GENOMIC DNA]</scope>
    <source>
        <strain evidence="1">NY0173</strain>
    </source>
</reference>
<evidence type="ECO:0000313" key="1">
    <source>
        <dbReference type="EMBL" id="GIQ86897.1"/>
    </source>
</evidence>
<organism evidence="1 2">
    <name type="scientific">Kipferlia bialata</name>
    <dbReference type="NCBI Taxonomy" id="797122"/>
    <lineage>
        <taxon>Eukaryota</taxon>
        <taxon>Metamonada</taxon>
        <taxon>Carpediemonas-like organisms</taxon>
        <taxon>Kipferlia</taxon>
    </lineage>
</organism>
<dbReference type="AlphaFoldDB" id="A0A9K3D1C5"/>
<evidence type="ECO:0000313" key="2">
    <source>
        <dbReference type="Proteomes" id="UP000265618"/>
    </source>
</evidence>
<dbReference type="EMBL" id="BDIP01002833">
    <property type="protein sequence ID" value="GIQ86897.1"/>
    <property type="molecule type" value="Genomic_DNA"/>
</dbReference>
<name>A0A9K3D1C5_9EUKA</name>
<comment type="caution">
    <text evidence="1">The sequence shown here is derived from an EMBL/GenBank/DDBJ whole genome shotgun (WGS) entry which is preliminary data.</text>
</comment>
<protein>
    <submittedName>
        <fullName evidence="1">Uncharacterized protein</fullName>
    </submittedName>
</protein>
<keyword evidence="2" id="KW-1185">Reference proteome</keyword>
<gene>
    <name evidence="1" type="ORF">KIPB_008831</name>
</gene>
<dbReference type="Proteomes" id="UP000265618">
    <property type="component" value="Unassembled WGS sequence"/>
</dbReference>
<proteinExistence type="predicted"/>